<dbReference type="InterPro" id="IPR013106">
    <property type="entry name" value="Ig_V-set"/>
</dbReference>
<dbReference type="InterPro" id="IPR036179">
    <property type="entry name" value="Ig-like_dom_sf"/>
</dbReference>
<name>A0AAD1REM7_PELCU</name>
<dbReference type="PANTHER" id="PTHR15264">
    <property type="entry name" value="PROGRAMMED CELL DEATH PROTEIN 1"/>
    <property type="match status" value="1"/>
</dbReference>
<dbReference type="SMART" id="SM00408">
    <property type="entry name" value="IGc2"/>
    <property type="match status" value="1"/>
</dbReference>
<accession>A0AAD1REM7</accession>
<feature type="domain" description="Ig-like" evidence="3">
    <location>
        <begin position="17"/>
        <end position="116"/>
    </location>
</feature>
<gene>
    <name evidence="4" type="ORF">PECUL_23A008958</name>
</gene>
<dbReference type="AlphaFoldDB" id="A0AAD1REM7"/>
<keyword evidence="2" id="KW-0812">Transmembrane</keyword>
<dbReference type="InterPro" id="IPR042379">
    <property type="entry name" value="PDCD1"/>
</dbReference>
<dbReference type="Proteomes" id="UP001295444">
    <property type="component" value="Chromosome 02"/>
</dbReference>
<evidence type="ECO:0000256" key="1">
    <source>
        <dbReference type="SAM" id="MobiDB-lite"/>
    </source>
</evidence>
<keyword evidence="2" id="KW-0472">Membrane</keyword>
<dbReference type="PROSITE" id="PS50835">
    <property type="entry name" value="IG_LIKE"/>
    <property type="match status" value="1"/>
</dbReference>
<dbReference type="EMBL" id="OW240913">
    <property type="protein sequence ID" value="CAH2248000.1"/>
    <property type="molecule type" value="Genomic_DNA"/>
</dbReference>
<sequence length="273" mass="30657">MRGPYETAVYTADINDEEITLTHFPSDIFINPGATVTFTCNVSSLNYTIRDINWYKTINNESKKIADLSNPENGRICISANWNLSKAEIFIKNVTMNDSGEYHCEHVDVNGDKKVSKSRRSKLNVTDGIIPESSLTTPSKKNSNKKPKSNTNITIILVSIILTLLLLFFICIALVLWKQKADQIPDAYLINLEVFRKAVQRTEYVPLLRMQNEESPTQSPTVYTVDYGVLEFSNKPYRKSAELCVTEQVEHSAAPKCPPPPRVPPVMGGGSKR</sequence>
<evidence type="ECO:0000259" key="3">
    <source>
        <dbReference type="PROSITE" id="PS50835"/>
    </source>
</evidence>
<keyword evidence="2" id="KW-1133">Transmembrane helix</keyword>
<dbReference type="InterPro" id="IPR013783">
    <property type="entry name" value="Ig-like_fold"/>
</dbReference>
<dbReference type="InterPro" id="IPR007110">
    <property type="entry name" value="Ig-like_dom"/>
</dbReference>
<dbReference type="GO" id="GO:0050777">
    <property type="term" value="P:negative regulation of immune response"/>
    <property type="evidence" value="ECO:0007669"/>
    <property type="project" value="InterPro"/>
</dbReference>
<protein>
    <submittedName>
        <fullName evidence="4">Programmed cell death 1</fullName>
    </submittedName>
</protein>
<dbReference type="SUPFAM" id="SSF48726">
    <property type="entry name" value="Immunoglobulin"/>
    <property type="match status" value="1"/>
</dbReference>
<organism evidence="4 5">
    <name type="scientific">Pelobates cultripes</name>
    <name type="common">Western spadefoot toad</name>
    <dbReference type="NCBI Taxonomy" id="61616"/>
    <lineage>
        <taxon>Eukaryota</taxon>
        <taxon>Metazoa</taxon>
        <taxon>Chordata</taxon>
        <taxon>Craniata</taxon>
        <taxon>Vertebrata</taxon>
        <taxon>Euteleostomi</taxon>
        <taxon>Amphibia</taxon>
        <taxon>Batrachia</taxon>
        <taxon>Anura</taxon>
        <taxon>Pelobatoidea</taxon>
        <taxon>Pelobatidae</taxon>
        <taxon>Pelobates</taxon>
    </lineage>
</organism>
<dbReference type="InterPro" id="IPR003599">
    <property type="entry name" value="Ig_sub"/>
</dbReference>
<dbReference type="InterPro" id="IPR003598">
    <property type="entry name" value="Ig_sub2"/>
</dbReference>
<evidence type="ECO:0000313" key="5">
    <source>
        <dbReference type="Proteomes" id="UP001295444"/>
    </source>
</evidence>
<evidence type="ECO:0000313" key="4">
    <source>
        <dbReference type="EMBL" id="CAH2248000.1"/>
    </source>
</evidence>
<proteinExistence type="predicted"/>
<dbReference type="Gene3D" id="2.60.40.10">
    <property type="entry name" value="Immunoglobulins"/>
    <property type="match status" value="1"/>
</dbReference>
<evidence type="ECO:0000256" key="2">
    <source>
        <dbReference type="SAM" id="Phobius"/>
    </source>
</evidence>
<dbReference type="Pfam" id="PF07686">
    <property type="entry name" value="V-set"/>
    <property type="match status" value="1"/>
</dbReference>
<reference evidence="4" key="1">
    <citation type="submission" date="2022-03" db="EMBL/GenBank/DDBJ databases">
        <authorList>
            <person name="Alioto T."/>
            <person name="Alioto T."/>
            <person name="Gomez Garrido J."/>
        </authorList>
    </citation>
    <scope>NUCLEOTIDE SEQUENCE</scope>
</reference>
<dbReference type="PANTHER" id="PTHR15264:SF2">
    <property type="entry name" value="PROGRAMMED CELL DEATH PROTEIN 1"/>
    <property type="match status" value="1"/>
</dbReference>
<dbReference type="SMART" id="SM00409">
    <property type="entry name" value="IG"/>
    <property type="match status" value="1"/>
</dbReference>
<feature type="region of interest" description="Disordered" evidence="1">
    <location>
        <begin position="251"/>
        <end position="273"/>
    </location>
</feature>
<feature type="transmembrane region" description="Helical" evidence="2">
    <location>
        <begin position="153"/>
        <end position="177"/>
    </location>
</feature>
<keyword evidence="5" id="KW-1185">Reference proteome</keyword>
<dbReference type="GO" id="GO:0016020">
    <property type="term" value="C:membrane"/>
    <property type="evidence" value="ECO:0007669"/>
    <property type="project" value="InterPro"/>
</dbReference>